<proteinExistence type="predicted"/>
<feature type="transmembrane region" description="Helical" evidence="1">
    <location>
        <begin position="64"/>
        <end position="83"/>
    </location>
</feature>
<accession>A0A1G7XLV0</accession>
<reference evidence="2 3" key="1">
    <citation type="submission" date="2016-10" db="EMBL/GenBank/DDBJ databases">
        <authorList>
            <person name="de Groot N.N."/>
        </authorList>
    </citation>
    <scope>NUCLEOTIDE SEQUENCE [LARGE SCALE GENOMIC DNA]</scope>
    <source>
        <strain evidence="2 3">LMG 18387</strain>
    </source>
</reference>
<protein>
    <submittedName>
        <fullName evidence="2">Uncharacterized protein</fullName>
    </submittedName>
</protein>
<keyword evidence="1" id="KW-0472">Membrane</keyword>
<keyword evidence="1" id="KW-1133">Transmembrane helix</keyword>
<dbReference type="AlphaFoldDB" id="A0A1G7XLV0"/>
<organism evidence="2 3">
    <name type="scientific">Phytopseudomonas flavescens</name>
    <dbReference type="NCBI Taxonomy" id="29435"/>
    <lineage>
        <taxon>Bacteria</taxon>
        <taxon>Pseudomonadati</taxon>
        <taxon>Pseudomonadota</taxon>
        <taxon>Gammaproteobacteria</taxon>
        <taxon>Pseudomonadales</taxon>
        <taxon>Pseudomonadaceae</taxon>
        <taxon>Phytopseudomonas</taxon>
    </lineage>
</organism>
<gene>
    <name evidence="2" type="ORF">SAMN05216588_101185</name>
</gene>
<dbReference type="RefSeq" id="WP_084305386.1">
    <property type="nucleotide sequence ID" value="NZ_FNDG01000001.1"/>
</dbReference>
<name>A0A1G7XLV0_9GAMM</name>
<feature type="transmembrane region" description="Helical" evidence="1">
    <location>
        <begin position="17"/>
        <end position="44"/>
    </location>
</feature>
<dbReference type="EMBL" id="FNDG01000001">
    <property type="protein sequence ID" value="SDG85142.1"/>
    <property type="molecule type" value="Genomic_DNA"/>
</dbReference>
<keyword evidence="1" id="KW-0812">Transmembrane</keyword>
<evidence type="ECO:0000313" key="2">
    <source>
        <dbReference type="EMBL" id="SDG85142.1"/>
    </source>
</evidence>
<evidence type="ECO:0000313" key="3">
    <source>
        <dbReference type="Proteomes" id="UP000198606"/>
    </source>
</evidence>
<evidence type="ECO:0000256" key="1">
    <source>
        <dbReference type="SAM" id="Phobius"/>
    </source>
</evidence>
<sequence>MPETDQTFPGDIPMLQVWIGGILLVLGMVALLANPIAGGILIAIGYALYKGTDRATRAAAESTFWGFALLCGGVVGIAALLGAF</sequence>
<dbReference type="Proteomes" id="UP000198606">
    <property type="component" value="Unassembled WGS sequence"/>
</dbReference>